<dbReference type="PANTHER" id="PTHR48099">
    <property type="entry name" value="C-1-TETRAHYDROFOLATE SYNTHASE, CYTOPLASMIC-RELATED"/>
    <property type="match status" value="1"/>
</dbReference>
<dbReference type="GO" id="GO:0004477">
    <property type="term" value="F:methenyltetrahydrofolate cyclohydrolase activity"/>
    <property type="evidence" value="ECO:0007669"/>
    <property type="project" value="TreeGrafter"/>
</dbReference>
<organism evidence="2 3">
    <name type="scientific">Klebsiella quasipneumoniae subsp. quasipneumoniae</name>
    <dbReference type="NCBI Taxonomy" id="1667327"/>
    <lineage>
        <taxon>Bacteria</taxon>
        <taxon>Pseudomonadati</taxon>
        <taxon>Pseudomonadota</taxon>
        <taxon>Gammaproteobacteria</taxon>
        <taxon>Enterobacterales</taxon>
        <taxon>Enterobacteriaceae</taxon>
        <taxon>Klebsiella/Raoultella group</taxon>
        <taxon>Klebsiella</taxon>
        <taxon>Klebsiella pneumoniae complex</taxon>
    </lineage>
</organism>
<gene>
    <name evidence="2" type="primary">folD_2</name>
    <name evidence="2" type="ORF">KAM644c_45880</name>
</gene>
<evidence type="ECO:0000259" key="1">
    <source>
        <dbReference type="Pfam" id="PF02882"/>
    </source>
</evidence>
<dbReference type="Proteomes" id="UP001058353">
    <property type="component" value="Chromosome"/>
</dbReference>
<dbReference type="GO" id="GO:0035999">
    <property type="term" value="P:tetrahydrofolate interconversion"/>
    <property type="evidence" value="ECO:0007669"/>
    <property type="project" value="TreeGrafter"/>
</dbReference>
<dbReference type="Pfam" id="PF02882">
    <property type="entry name" value="THF_DHG_CYH_C"/>
    <property type="match status" value="1"/>
</dbReference>
<dbReference type="AlphaFoldDB" id="A0AAN1Y8P6"/>
<dbReference type="EMBL" id="AP026407">
    <property type="protein sequence ID" value="BDO15522.1"/>
    <property type="molecule type" value="Genomic_DNA"/>
</dbReference>
<name>A0AAN1Y8P6_9ENTR</name>
<dbReference type="InterPro" id="IPR020631">
    <property type="entry name" value="THF_DH/CycHdrlase_NAD-bd_dom"/>
</dbReference>
<evidence type="ECO:0000313" key="2">
    <source>
        <dbReference type="EMBL" id="BDO15522.1"/>
    </source>
</evidence>
<evidence type="ECO:0000313" key="3">
    <source>
        <dbReference type="Proteomes" id="UP001058353"/>
    </source>
</evidence>
<protein>
    <submittedName>
        <fullName evidence="2">Bifunctional protein FolD</fullName>
    </submittedName>
</protein>
<dbReference type="Gene3D" id="3.40.50.10860">
    <property type="entry name" value="Leucine Dehydrogenase, chain A, domain 1"/>
    <property type="match status" value="1"/>
</dbReference>
<dbReference type="GO" id="GO:0005829">
    <property type="term" value="C:cytosol"/>
    <property type="evidence" value="ECO:0007669"/>
    <property type="project" value="TreeGrafter"/>
</dbReference>
<feature type="domain" description="Tetrahydrofolate dehydrogenase/cyclohydrolase NAD(P)-binding" evidence="1">
    <location>
        <begin position="156"/>
        <end position="269"/>
    </location>
</feature>
<dbReference type="PANTHER" id="PTHR48099:SF5">
    <property type="entry name" value="C-1-TETRAHYDROFOLATE SYNTHASE, CYTOPLASMIC"/>
    <property type="match status" value="1"/>
</dbReference>
<dbReference type="Gene3D" id="3.40.50.720">
    <property type="entry name" value="NAD(P)-binding Rossmann-like Domain"/>
    <property type="match status" value="1"/>
</dbReference>
<dbReference type="InterPro" id="IPR000672">
    <property type="entry name" value="THF_DH/CycHdrlase"/>
</dbReference>
<reference evidence="2" key="1">
    <citation type="submission" date="2022-07" db="EMBL/GenBank/DDBJ databases">
        <title>Complete genome sequence of carbapenem-resistant Klebsiella spp. in Japan.</title>
        <authorList>
            <person name="Maehana S."/>
            <person name="Suzuki M."/>
            <person name="Kitasato H."/>
        </authorList>
    </citation>
    <scope>NUCLEOTIDE SEQUENCE</scope>
    <source>
        <strain evidence="2">KAM644</strain>
    </source>
</reference>
<proteinExistence type="predicted"/>
<sequence>MGNNNFFNGKFPLNYTIKKANSFKNLKKLGKVIIILFLPSSKDYAPIHLAAEVSASMKAEAFSRSEIICSIHRFNNNLTQHEVGDYFSNCNISNDVLAVIVQHPIPERFKNAVNLLCESKNLDFVNEYQGRSTTAEAASILASPFLSDNSLTAIIGGKGHIGREIKHDFDIKESGSYVIEKDDDILTARNANIIISSVGLPSLIKPEHLGTNQYLLFIDIGFSPIKNKESIEFIGDFHPLSYSYAQFIVPTPGGIGPTQISLLIERLMLLTSTSFTSWTQHYLEDMLKN</sequence>
<dbReference type="PRINTS" id="PR00085">
    <property type="entry name" value="THFDHDRGNASE"/>
</dbReference>
<accession>A0AAN1Y8P6</accession>
<dbReference type="GO" id="GO:0004488">
    <property type="term" value="F:methylenetetrahydrofolate dehydrogenase (NADP+) activity"/>
    <property type="evidence" value="ECO:0007669"/>
    <property type="project" value="InterPro"/>
</dbReference>